<comment type="similarity">
    <text evidence="2">Belongs to the membrane fusion protein (MFP) (TC 8.A.1) family.</text>
</comment>
<dbReference type="PANTHER" id="PTHR30469:SF12">
    <property type="entry name" value="MULTIDRUG RESISTANCE PROTEIN MDTA"/>
    <property type="match status" value="1"/>
</dbReference>
<dbReference type="InterPro" id="IPR058627">
    <property type="entry name" value="MdtA-like_C"/>
</dbReference>
<feature type="domain" description="Multidrug resistance protein MdtA-like beta-barrel" evidence="11">
    <location>
        <begin position="242"/>
        <end position="324"/>
    </location>
</feature>
<evidence type="ECO:0000256" key="8">
    <source>
        <dbReference type="SAM" id="Phobius"/>
    </source>
</evidence>
<evidence type="ECO:0000256" key="7">
    <source>
        <dbReference type="SAM" id="MobiDB-lite"/>
    </source>
</evidence>
<comment type="subcellular location">
    <subcellularLocation>
        <location evidence="1">Cell membrane</location>
    </subcellularLocation>
</comment>
<evidence type="ECO:0000259" key="12">
    <source>
        <dbReference type="Pfam" id="PF25967"/>
    </source>
</evidence>
<dbReference type="RefSeq" id="WP_348263740.1">
    <property type="nucleotide sequence ID" value="NZ_CP121196.1"/>
</dbReference>
<feature type="domain" description="Multidrug resistance protein MdtA-like barrel-sandwich hybrid" evidence="10">
    <location>
        <begin position="96"/>
        <end position="237"/>
    </location>
</feature>
<keyword evidence="8" id="KW-1133">Transmembrane helix</keyword>
<dbReference type="InterPro" id="IPR006143">
    <property type="entry name" value="RND_pump_MFP"/>
</dbReference>
<dbReference type="InterPro" id="IPR058626">
    <property type="entry name" value="MdtA-like_b-barrel"/>
</dbReference>
<dbReference type="Gene3D" id="2.40.50.100">
    <property type="match status" value="1"/>
</dbReference>
<feature type="domain" description="Multidrug resistance protein MdtA-like C-terminal permuted SH3" evidence="12">
    <location>
        <begin position="330"/>
        <end position="395"/>
    </location>
</feature>
<evidence type="ECO:0000256" key="2">
    <source>
        <dbReference type="ARBA" id="ARBA00009477"/>
    </source>
</evidence>
<evidence type="ECO:0000256" key="3">
    <source>
        <dbReference type="ARBA" id="ARBA00022448"/>
    </source>
</evidence>
<dbReference type="Pfam" id="PF25917">
    <property type="entry name" value="BSH_RND"/>
    <property type="match status" value="1"/>
</dbReference>
<name>A0AAU7DN81_9BACT</name>
<keyword evidence="5" id="KW-0997">Cell inner membrane</keyword>
<keyword evidence="6 8" id="KW-0472">Membrane</keyword>
<accession>A0AAU7DN81</accession>
<protein>
    <submittedName>
        <fullName evidence="13">Efflux RND transporter periplasmic adaptor subunit</fullName>
    </submittedName>
</protein>
<dbReference type="SUPFAM" id="SSF111369">
    <property type="entry name" value="HlyD-like secretion proteins"/>
    <property type="match status" value="1"/>
</dbReference>
<feature type="region of interest" description="Disordered" evidence="7">
    <location>
        <begin position="395"/>
        <end position="446"/>
    </location>
</feature>
<dbReference type="GO" id="GO:0015562">
    <property type="term" value="F:efflux transmembrane transporter activity"/>
    <property type="evidence" value="ECO:0007669"/>
    <property type="project" value="TreeGrafter"/>
</dbReference>
<feature type="domain" description="Multidrug resistance protein MdtA-like alpha-helical hairpin" evidence="9">
    <location>
        <begin position="137"/>
        <end position="205"/>
    </location>
</feature>
<dbReference type="AlphaFoldDB" id="A0AAU7DN81"/>
<evidence type="ECO:0000259" key="10">
    <source>
        <dbReference type="Pfam" id="PF25917"/>
    </source>
</evidence>
<evidence type="ECO:0000259" key="9">
    <source>
        <dbReference type="Pfam" id="PF25876"/>
    </source>
</evidence>
<feature type="compositionally biased region" description="Low complexity" evidence="7">
    <location>
        <begin position="408"/>
        <end position="426"/>
    </location>
</feature>
<dbReference type="InterPro" id="IPR058624">
    <property type="entry name" value="MdtA-like_HH"/>
</dbReference>
<dbReference type="Pfam" id="PF25967">
    <property type="entry name" value="RND-MFP_C"/>
    <property type="match status" value="1"/>
</dbReference>
<gene>
    <name evidence="13" type="ORF">P8935_04070</name>
</gene>
<evidence type="ECO:0000256" key="4">
    <source>
        <dbReference type="ARBA" id="ARBA00022475"/>
    </source>
</evidence>
<dbReference type="InterPro" id="IPR058625">
    <property type="entry name" value="MdtA-like_BSH"/>
</dbReference>
<evidence type="ECO:0000256" key="1">
    <source>
        <dbReference type="ARBA" id="ARBA00004236"/>
    </source>
</evidence>
<organism evidence="13">
    <name type="scientific">Telmatobacter sp. DSM 110680</name>
    <dbReference type="NCBI Taxonomy" id="3036704"/>
    <lineage>
        <taxon>Bacteria</taxon>
        <taxon>Pseudomonadati</taxon>
        <taxon>Acidobacteriota</taxon>
        <taxon>Terriglobia</taxon>
        <taxon>Terriglobales</taxon>
        <taxon>Acidobacteriaceae</taxon>
        <taxon>Telmatobacter</taxon>
    </lineage>
</organism>
<keyword evidence="8" id="KW-0812">Transmembrane</keyword>
<evidence type="ECO:0000259" key="11">
    <source>
        <dbReference type="Pfam" id="PF25944"/>
    </source>
</evidence>
<feature type="transmembrane region" description="Helical" evidence="8">
    <location>
        <begin position="30"/>
        <end position="48"/>
    </location>
</feature>
<keyword evidence="3" id="KW-0813">Transport</keyword>
<dbReference type="Gene3D" id="1.10.287.470">
    <property type="entry name" value="Helix hairpin bin"/>
    <property type="match status" value="1"/>
</dbReference>
<feature type="region of interest" description="Disordered" evidence="7">
    <location>
        <begin position="1"/>
        <end position="23"/>
    </location>
</feature>
<evidence type="ECO:0000256" key="5">
    <source>
        <dbReference type="ARBA" id="ARBA00022519"/>
    </source>
</evidence>
<dbReference type="GO" id="GO:1990281">
    <property type="term" value="C:efflux pump complex"/>
    <property type="evidence" value="ECO:0007669"/>
    <property type="project" value="TreeGrafter"/>
</dbReference>
<sequence length="446" mass="47662">MPIQNATEPYLPKTSESQPPPEKKNTGVRIVVYLVLAIAVGVIVWRVYQNKQKTAANTASQAAALIGRPVPVQVVPAEQKPMPIYLTGLGTVTPYNSVTVKARVNGQLLPVKFTEGQEVKQGETIMEIDPKPYQAAVDQAKGTLAHDEALYKNAQAEFNRYKALFAAGVVSKESLDANEAQQGQYQGAIASDNAAIETAQLQLSWCYIQSPINGKIGLRLVDAGNIISANSTNLVIINQLKPIAVYFTLPENELPEVLKRLATDKRIPVDAYDRSDTTLITSGSLLTADNQIDTTTGTDKLKAVFDNKDSVLFPNQFVNIHLVLENRPKALVVPSAAIQTGLNGSLFVWVVNDDGKGGQVAQMQNVKVALAEGQQTILDSGPEPGAKIVVDGADRLRPGQPVTIAGTRQRQNQAGQGSGQAPGSNPAQPASSGAPQSGGQHKPRQQ</sequence>
<dbReference type="Gene3D" id="2.40.30.170">
    <property type="match status" value="1"/>
</dbReference>
<feature type="compositionally biased region" description="Polar residues" evidence="7">
    <location>
        <begin position="427"/>
        <end position="439"/>
    </location>
</feature>
<dbReference type="PANTHER" id="PTHR30469">
    <property type="entry name" value="MULTIDRUG RESISTANCE PROTEIN MDTA"/>
    <property type="match status" value="1"/>
</dbReference>
<dbReference type="Gene3D" id="2.40.420.20">
    <property type="match status" value="1"/>
</dbReference>
<keyword evidence="4" id="KW-1003">Cell membrane</keyword>
<reference evidence="13" key="1">
    <citation type="submission" date="2023-03" db="EMBL/GenBank/DDBJ databases">
        <title>Edaphobacter sp.</title>
        <authorList>
            <person name="Huber K.J."/>
            <person name="Papendorf J."/>
            <person name="Pilke C."/>
            <person name="Bunk B."/>
            <person name="Sproeer C."/>
            <person name="Pester M."/>
        </authorList>
    </citation>
    <scope>NUCLEOTIDE SEQUENCE</scope>
    <source>
        <strain evidence="13">DSM 110680</strain>
    </source>
</reference>
<evidence type="ECO:0000313" key="13">
    <source>
        <dbReference type="EMBL" id="XBH18515.1"/>
    </source>
</evidence>
<evidence type="ECO:0000256" key="6">
    <source>
        <dbReference type="ARBA" id="ARBA00023136"/>
    </source>
</evidence>
<dbReference type="NCBIfam" id="TIGR01730">
    <property type="entry name" value="RND_mfp"/>
    <property type="match status" value="1"/>
</dbReference>
<dbReference type="EMBL" id="CP121196">
    <property type="protein sequence ID" value="XBH18515.1"/>
    <property type="molecule type" value="Genomic_DNA"/>
</dbReference>
<dbReference type="Pfam" id="PF25876">
    <property type="entry name" value="HH_MFP_RND"/>
    <property type="match status" value="1"/>
</dbReference>
<proteinExistence type="inferred from homology"/>
<dbReference type="Pfam" id="PF25944">
    <property type="entry name" value="Beta-barrel_RND"/>
    <property type="match status" value="1"/>
</dbReference>